<dbReference type="EMBL" id="MSFL01000011">
    <property type="protein sequence ID" value="PWY82967.1"/>
    <property type="molecule type" value="Genomic_DNA"/>
</dbReference>
<evidence type="ECO:0000313" key="1">
    <source>
        <dbReference type="EMBL" id="PWY82967.1"/>
    </source>
</evidence>
<name>A0A317WC69_9EURO</name>
<protein>
    <submittedName>
        <fullName evidence="1">Uncharacterized protein</fullName>
    </submittedName>
</protein>
<evidence type="ECO:0000313" key="2">
    <source>
        <dbReference type="Proteomes" id="UP000247233"/>
    </source>
</evidence>
<proteinExistence type="predicted"/>
<reference evidence="1 2" key="1">
    <citation type="submission" date="2016-12" db="EMBL/GenBank/DDBJ databases">
        <title>The genomes of Aspergillus section Nigri reveals drivers in fungal speciation.</title>
        <authorList>
            <consortium name="DOE Joint Genome Institute"/>
            <person name="Vesth T.C."/>
            <person name="Nybo J."/>
            <person name="Theobald S."/>
            <person name="Brandl J."/>
            <person name="Frisvad J.C."/>
            <person name="Nielsen K.F."/>
            <person name="Lyhne E.K."/>
            <person name="Kogle M.E."/>
            <person name="Kuo A."/>
            <person name="Riley R."/>
            <person name="Clum A."/>
            <person name="Nolan M."/>
            <person name="Lipzen A."/>
            <person name="Salamov A."/>
            <person name="Henrissat B."/>
            <person name="Wiebenga A."/>
            <person name="De Vries R.P."/>
            <person name="Grigoriev I.V."/>
            <person name="Mortensen U.H."/>
            <person name="Andersen M.R."/>
            <person name="Baker S.E."/>
        </authorList>
    </citation>
    <scope>NUCLEOTIDE SEQUENCE [LARGE SCALE GENOMIC DNA]</scope>
    <source>
        <strain evidence="1 2">CBS 117.55</strain>
    </source>
</reference>
<comment type="caution">
    <text evidence="1">The sequence shown here is derived from an EMBL/GenBank/DDBJ whole genome shotgun (WGS) entry which is preliminary data.</text>
</comment>
<accession>A0A317WC69</accession>
<dbReference type="Proteomes" id="UP000247233">
    <property type="component" value="Unassembled WGS sequence"/>
</dbReference>
<sequence length="176" mass="19282">MMALAGHSSDPFFCLLPSAIAIVSLRSTQQLGYLPSVFSCPAIGFLMDPVLGCSAASRERCGYLTNPRNQILPKSRPQRLSHPIGPPFITNHDATTSIRFVLACSFSSYILLGASRFLLCPSTPSPRSHPDPLPSPPFQALCRSSWGVIDRCCLSLLYIFFPHTYSTKHLQQSLAL</sequence>
<organism evidence="1 2">
    <name type="scientific">Aspergillus heteromorphus CBS 117.55</name>
    <dbReference type="NCBI Taxonomy" id="1448321"/>
    <lineage>
        <taxon>Eukaryota</taxon>
        <taxon>Fungi</taxon>
        <taxon>Dikarya</taxon>
        <taxon>Ascomycota</taxon>
        <taxon>Pezizomycotina</taxon>
        <taxon>Eurotiomycetes</taxon>
        <taxon>Eurotiomycetidae</taxon>
        <taxon>Eurotiales</taxon>
        <taxon>Aspergillaceae</taxon>
        <taxon>Aspergillus</taxon>
        <taxon>Aspergillus subgen. Circumdati</taxon>
    </lineage>
</organism>
<dbReference type="AlphaFoldDB" id="A0A317WC69"/>
<keyword evidence="2" id="KW-1185">Reference proteome</keyword>
<dbReference type="GeneID" id="37062993"/>
<dbReference type="VEuPathDB" id="FungiDB:BO70DRAFT_32902"/>
<gene>
    <name evidence="1" type="ORF">BO70DRAFT_32902</name>
</gene>
<dbReference type="RefSeq" id="XP_025399681.1">
    <property type="nucleotide sequence ID" value="XM_025540756.1"/>
</dbReference>